<evidence type="ECO:0000313" key="2">
    <source>
        <dbReference type="EMBL" id="RAR06816.1"/>
    </source>
</evidence>
<proteinExistence type="predicted"/>
<gene>
    <name evidence="2" type="ORF">DDE83_006756</name>
</gene>
<feature type="signal peptide" evidence="1">
    <location>
        <begin position="1"/>
        <end position="16"/>
    </location>
</feature>
<sequence length="532" mass="57020">MKALFLLLPLFSSVLAFPHDAKGEDCEANCPLVNCALCECINNRESLCKEICATYEPKYQRCPRDLAHVRTAELDPATCECEEVICTLQWPEGCHCINDGKRACYEKCGVEPMYLDCSASNVKREAEPEPAPEPEPEPEPASAACECEEVACPQVWPESCYCANDVKKACFDKCGGPPPLYQTCPPRSMSVRDPKPEPEPEPKSVSATCECEEVICPQVWPESCHCANDAKKACFAKCGGPVPPLDVCIAHNVAAREPEPEPAPAPCSCPDVQCPESWPESCYCERDAKQACAHQCGGTLPIEDNCPPRYITARAPEPAPTPSCVCDDVACIQSWPESCFCANDAKRACFEKCGGEEAEYETCLFPDDDDDDGASIPDVTPAPEPVDDYELCYQECGGEKPVPRNCSALLHPGASPSLTTVFLPSSSSASPTSMPPLIPRHSRPQNQICGGGRGTPRPACPAGQVCIADPFEPGSCGPACDQTGICVEDKACGGFGGFACEVEGQVCVDDPRDDCSDEGGWDDCAGVCVWPA</sequence>
<feature type="chain" id="PRO_5016570065" evidence="1">
    <location>
        <begin position="17"/>
        <end position="532"/>
    </location>
</feature>
<comment type="caution">
    <text evidence="2">The sequence shown here is derived from an EMBL/GenBank/DDBJ whole genome shotgun (WGS) entry which is preliminary data.</text>
</comment>
<protein>
    <submittedName>
        <fullName evidence="2">Proteinase inhibitor kazal</fullName>
    </submittedName>
</protein>
<dbReference type="AlphaFoldDB" id="A0A364MYH1"/>
<accession>A0A364MYH1</accession>
<dbReference type="STRING" id="183478.A0A364MYH1"/>
<organism evidence="2 3">
    <name type="scientific">Stemphylium lycopersici</name>
    <name type="common">Tomato gray leaf spot disease fungus</name>
    <name type="synonym">Thyrospora lycopersici</name>
    <dbReference type="NCBI Taxonomy" id="183478"/>
    <lineage>
        <taxon>Eukaryota</taxon>
        <taxon>Fungi</taxon>
        <taxon>Dikarya</taxon>
        <taxon>Ascomycota</taxon>
        <taxon>Pezizomycotina</taxon>
        <taxon>Dothideomycetes</taxon>
        <taxon>Pleosporomycetidae</taxon>
        <taxon>Pleosporales</taxon>
        <taxon>Pleosporineae</taxon>
        <taxon>Pleosporaceae</taxon>
        <taxon>Stemphylium</taxon>
    </lineage>
</organism>
<evidence type="ECO:0000313" key="3">
    <source>
        <dbReference type="Proteomes" id="UP000249619"/>
    </source>
</evidence>
<keyword evidence="1" id="KW-0732">Signal</keyword>
<reference evidence="3" key="1">
    <citation type="submission" date="2018-05" db="EMBL/GenBank/DDBJ databases">
        <title>Draft genome sequence of Stemphylium lycopersici strain CIDEFI 213.</title>
        <authorList>
            <person name="Medina R."/>
            <person name="Franco M.E.E."/>
            <person name="Lucentini C.G."/>
            <person name="Saparrat M.C.N."/>
            <person name="Balatti P.A."/>
        </authorList>
    </citation>
    <scope>NUCLEOTIDE SEQUENCE [LARGE SCALE GENOMIC DNA]</scope>
    <source>
        <strain evidence="3">CIDEFI 213</strain>
    </source>
</reference>
<name>A0A364MYH1_STELY</name>
<evidence type="ECO:0000256" key="1">
    <source>
        <dbReference type="SAM" id="SignalP"/>
    </source>
</evidence>
<dbReference type="EMBL" id="QGDH01000109">
    <property type="protein sequence ID" value="RAR06816.1"/>
    <property type="molecule type" value="Genomic_DNA"/>
</dbReference>
<keyword evidence="3" id="KW-1185">Reference proteome</keyword>
<dbReference type="Proteomes" id="UP000249619">
    <property type="component" value="Unassembled WGS sequence"/>
</dbReference>